<gene>
    <name evidence="1" type="ORF">O1611_g3113</name>
</gene>
<accession>A0ACC2JT53</accession>
<evidence type="ECO:0000313" key="2">
    <source>
        <dbReference type="Proteomes" id="UP001153332"/>
    </source>
</evidence>
<organism evidence="1 2">
    <name type="scientific">Lasiodiplodia mahajangana</name>
    <dbReference type="NCBI Taxonomy" id="1108764"/>
    <lineage>
        <taxon>Eukaryota</taxon>
        <taxon>Fungi</taxon>
        <taxon>Dikarya</taxon>
        <taxon>Ascomycota</taxon>
        <taxon>Pezizomycotina</taxon>
        <taxon>Dothideomycetes</taxon>
        <taxon>Dothideomycetes incertae sedis</taxon>
        <taxon>Botryosphaeriales</taxon>
        <taxon>Botryosphaeriaceae</taxon>
        <taxon>Lasiodiplodia</taxon>
    </lineage>
</organism>
<keyword evidence="2" id="KW-1185">Reference proteome</keyword>
<proteinExistence type="predicted"/>
<dbReference type="Proteomes" id="UP001153332">
    <property type="component" value="Unassembled WGS sequence"/>
</dbReference>
<comment type="caution">
    <text evidence="1">The sequence shown here is derived from an EMBL/GenBank/DDBJ whole genome shotgun (WGS) entry which is preliminary data.</text>
</comment>
<reference evidence="1" key="1">
    <citation type="submission" date="2022-12" db="EMBL/GenBank/DDBJ databases">
        <title>Genome Sequence of Lasiodiplodia mahajangana.</title>
        <authorList>
            <person name="Buettner E."/>
        </authorList>
    </citation>
    <scope>NUCLEOTIDE SEQUENCE</scope>
    <source>
        <strain evidence="1">VT137</strain>
    </source>
</reference>
<protein>
    <submittedName>
        <fullName evidence="1">Uncharacterized protein</fullName>
    </submittedName>
</protein>
<dbReference type="EMBL" id="JAPUUL010000482">
    <property type="protein sequence ID" value="KAJ8130517.1"/>
    <property type="molecule type" value="Genomic_DNA"/>
</dbReference>
<name>A0ACC2JT53_9PEZI</name>
<sequence length="563" mass="62893">MGSYSSPESDLVPLPPKVTVLSLRTGKVRPFGGVKLTSAINKQPRRDKVRLTKLGFIGDERQHPPHQSPDNAIHQYDPSHYERWKAELPDRADKFAIGAFGENIATQHLSESNLCVGDKFRLGDAIVQVTMIRQPCFKLNHRFELKKMSSLVQSTGRTGWYYRVLREGEVKEGDEMGLIERINPTWSLSRLQHFLYTDRNNTEVLAELVRLPGLSDEFVRLFQKRLERGAEDMEGRLQGDVTMPWRSYTLVEKTRLTPRIQKFVFAAEDENIDQDELQFGQFPHVRVKFGPDSKFTRAYSVVSGDMKRFELGIARDDKSRGGSVYLHDHLAVGDKLKVAKGHTSGKKWDAADQQLHANKHIFILGGIGVTAFLGEIRTLAKQCAQFEIHYAVRSRADAAYLDQLPKSQTIVYAKSEGRRLRVGDIVPSLDEKADHSPVIYCCGPTAMTEEAQNLTRKLGYPRSQLHFEEFGGAAAGTGDPFEAEIKATGKILQVPGNKSLLQILNEAGFDVDSSCEAGNCGVCTVDYCKGEVVHHGVALDDEQKNASMLSCVSRGKGRITVDC</sequence>
<evidence type="ECO:0000313" key="1">
    <source>
        <dbReference type="EMBL" id="KAJ8130517.1"/>
    </source>
</evidence>